<feature type="domain" description="RCK C-terminal" evidence="9">
    <location>
        <begin position="201"/>
        <end position="289"/>
    </location>
</feature>
<dbReference type="GO" id="GO:0008324">
    <property type="term" value="F:monoatomic cation transmembrane transporter activity"/>
    <property type="evidence" value="ECO:0007669"/>
    <property type="project" value="InterPro"/>
</dbReference>
<keyword evidence="5 8" id="KW-0812">Transmembrane</keyword>
<dbReference type="PANTHER" id="PTHR30445">
    <property type="entry name" value="K(+)_H(+) ANTIPORTER SUBUNIT KHTT"/>
    <property type="match status" value="1"/>
</dbReference>
<keyword evidence="6 8" id="KW-1133">Transmembrane helix</keyword>
<proteinExistence type="inferred from homology"/>
<feature type="transmembrane region" description="Helical" evidence="8">
    <location>
        <begin position="476"/>
        <end position="497"/>
    </location>
</feature>
<dbReference type="InterPro" id="IPR006037">
    <property type="entry name" value="RCK_C"/>
</dbReference>
<comment type="similarity">
    <text evidence="2">Belongs to the AAE transporter (TC 2.A.81) family.</text>
</comment>
<keyword evidence="4" id="KW-1003">Cell membrane</keyword>
<dbReference type="RefSeq" id="WP_157480513.1">
    <property type="nucleotide sequence ID" value="NZ_CP046566.1"/>
</dbReference>
<feature type="transmembrane region" description="Helical" evidence="8">
    <location>
        <begin position="443"/>
        <end position="464"/>
    </location>
</feature>
<dbReference type="KEGG" id="fls:GLV81_18635"/>
<feature type="transmembrane region" description="Helical" evidence="8">
    <location>
        <begin position="384"/>
        <end position="407"/>
    </location>
</feature>
<dbReference type="InterPro" id="IPR036721">
    <property type="entry name" value="RCK_C_sf"/>
</dbReference>
<feature type="transmembrane region" description="Helical" evidence="8">
    <location>
        <begin position="172"/>
        <end position="192"/>
    </location>
</feature>
<dbReference type="Pfam" id="PF06826">
    <property type="entry name" value="Asp-Al_Ex"/>
    <property type="match status" value="2"/>
</dbReference>
<accession>A0A6I6GXQ6</accession>
<feature type="transmembrane region" description="Helical" evidence="8">
    <location>
        <begin position="542"/>
        <end position="562"/>
    </location>
</feature>
<dbReference type="AlphaFoldDB" id="A0A6I6GXQ6"/>
<dbReference type="GO" id="GO:0006813">
    <property type="term" value="P:potassium ion transport"/>
    <property type="evidence" value="ECO:0007669"/>
    <property type="project" value="InterPro"/>
</dbReference>
<dbReference type="PANTHER" id="PTHR30445:SF3">
    <property type="entry name" value="TRANSPORT PROTEIN YIDE-RELATED"/>
    <property type="match status" value="1"/>
</dbReference>
<keyword evidence="7 8" id="KW-0472">Membrane</keyword>
<evidence type="ECO:0000256" key="4">
    <source>
        <dbReference type="ARBA" id="ARBA00022475"/>
    </source>
</evidence>
<evidence type="ECO:0000256" key="1">
    <source>
        <dbReference type="ARBA" id="ARBA00004651"/>
    </source>
</evidence>
<protein>
    <submittedName>
        <fullName evidence="10">Putative transporter</fullName>
    </submittedName>
</protein>
<evidence type="ECO:0000256" key="2">
    <source>
        <dbReference type="ARBA" id="ARBA00009854"/>
    </source>
</evidence>
<feature type="transmembrane region" description="Helical" evidence="8">
    <location>
        <begin position="413"/>
        <end position="431"/>
    </location>
</feature>
<evidence type="ECO:0000256" key="7">
    <source>
        <dbReference type="ARBA" id="ARBA00023136"/>
    </source>
</evidence>
<dbReference type="InterPro" id="IPR050144">
    <property type="entry name" value="AAE_transporter"/>
</dbReference>
<dbReference type="InterPro" id="IPR006512">
    <property type="entry name" value="YidE_YbjL"/>
</dbReference>
<dbReference type="SUPFAM" id="SSF116726">
    <property type="entry name" value="TrkA C-terminal domain-like"/>
    <property type="match status" value="2"/>
</dbReference>
<comment type="subcellular location">
    <subcellularLocation>
        <location evidence="1">Cell membrane</location>
        <topology evidence="1">Multi-pass membrane protein</topology>
    </subcellularLocation>
</comment>
<evidence type="ECO:0000256" key="6">
    <source>
        <dbReference type="ARBA" id="ARBA00022989"/>
    </source>
</evidence>
<dbReference type="EMBL" id="CP046566">
    <property type="protein sequence ID" value="QGW29869.1"/>
    <property type="molecule type" value="Genomic_DNA"/>
</dbReference>
<evidence type="ECO:0000259" key="9">
    <source>
        <dbReference type="PROSITE" id="PS51202"/>
    </source>
</evidence>
<evidence type="ECO:0000256" key="5">
    <source>
        <dbReference type="ARBA" id="ARBA00022692"/>
    </source>
</evidence>
<dbReference type="NCBIfam" id="TIGR01625">
    <property type="entry name" value="YidE_YbjL_dupl"/>
    <property type="match status" value="2"/>
</dbReference>
<dbReference type="GO" id="GO:0005886">
    <property type="term" value="C:plasma membrane"/>
    <property type="evidence" value="ECO:0007669"/>
    <property type="project" value="UniProtKB-SubCell"/>
</dbReference>
<feature type="domain" description="RCK C-terminal" evidence="9">
    <location>
        <begin position="290"/>
        <end position="374"/>
    </location>
</feature>
<dbReference type="Pfam" id="PF02080">
    <property type="entry name" value="TrkA_C"/>
    <property type="match status" value="1"/>
</dbReference>
<organism evidence="10 11">
    <name type="scientific">Phnomibacter ginsenosidimutans</name>
    <dbReference type="NCBI Taxonomy" id="2676868"/>
    <lineage>
        <taxon>Bacteria</taxon>
        <taxon>Pseudomonadati</taxon>
        <taxon>Bacteroidota</taxon>
        <taxon>Chitinophagia</taxon>
        <taxon>Chitinophagales</taxon>
        <taxon>Chitinophagaceae</taxon>
        <taxon>Phnomibacter</taxon>
    </lineage>
</organism>
<feature type="transmembrane region" description="Helical" evidence="8">
    <location>
        <begin position="74"/>
        <end position="93"/>
    </location>
</feature>
<keyword evidence="3" id="KW-0813">Transport</keyword>
<evidence type="ECO:0000313" key="11">
    <source>
        <dbReference type="Proteomes" id="UP000426027"/>
    </source>
</evidence>
<evidence type="ECO:0000313" key="10">
    <source>
        <dbReference type="EMBL" id="QGW29869.1"/>
    </source>
</evidence>
<feature type="transmembrane region" description="Helical" evidence="8">
    <location>
        <begin position="16"/>
        <end position="35"/>
    </location>
</feature>
<feature type="transmembrane region" description="Helical" evidence="8">
    <location>
        <begin position="42"/>
        <end position="62"/>
    </location>
</feature>
<name>A0A6I6GXQ6_9BACT</name>
<feature type="transmembrane region" description="Helical" evidence="8">
    <location>
        <begin position="100"/>
        <end position="121"/>
    </location>
</feature>
<dbReference type="NCBIfam" id="NF003007">
    <property type="entry name" value="PRK03818.1"/>
    <property type="match status" value="1"/>
</dbReference>
<feature type="transmembrane region" description="Helical" evidence="8">
    <location>
        <begin position="509"/>
        <end position="530"/>
    </location>
</feature>
<dbReference type="Proteomes" id="UP000426027">
    <property type="component" value="Chromosome"/>
</dbReference>
<keyword evidence="11" id="KW-1185">Reference proteome</keyword>
<gene>
    <name evidence="10" type="ORF">GLV81_18635</name>
</gene>
<dbReference type="Gene3D" id="3.30.70.1450">
    <property type="entry name" value="Regulator of K+ conductance, C-terminal domain"/>
    <property type="match status" value="2"/>
</dbReference>
<dbReference type="PROSITE" id="PS51202">
    <property type="entry name" value="RCK_C"/>
    <property type="match status" value="2"/>
</dbReference>
<evidence type="ECO:0000256" key="8">
    <source>
        <dbReference type="SAM" id="Phobius"/>
    </source>
</evidence>
<sequence length="563" mass="60824">MFQFIKDLLLPSDDPTTAQTIVFVAAAITGGVLLGRLKVAKVGIGAAGVLFVGLLMGHLGYSLHTETMHYIRDFGLILFVYAVGLQVGPSFFASLKKDGLVMNGIAITAVFISFLVAWIIMRSTGTTAENMAGIMTGAVTNTPSLGAAKSVLKEVAAVKQGTYADPANGYAIAYPFGAVGEILLIILFMKIFKVKVKDEQQRFEEKRQKDYPHPSVVKCRVTNPNAFGKTLGELLNKESLKDVIVTRIKCSGTTKVSTPTADTVLKERDVLMLVGLPDDVDVVVTMLGRVSTDNFITSDEEIESRDITVTKNNATQKSLAQLNMESAYGVKVTRIFRGGMELIATRDFVVHMGDTLRVVGPVSELKNAEQFLGNSRHRLAEPELATIFVGIILGLILGSIPLAIPGLPVPVKLGIAAGPLLVAIFISRYGGVAHLHSYMNQSAAWFMRDFGIALFFAAVGINAGKTLYESFMANNGWMWLVYGMAITSIPVIFIALVGRLVFKINFLQIAGMIGGTYTSPPTLAFCNGYFKGDVPAQAYATVYPLVTIARILAAQLFILLFLQ</sequence>
<evidence type="ECO:0000256" key="3">
    <source>
        <dbReference type="ARBA" id="ARBA00022448"/>
    </source>
</evidence>
<reference evidence="10 11" key="1">
    <citation type="submission" date="2019-11" db="EMBL/GenBank/DDBJ databases">
        <authorList>
            <person name="Im W.T."/>
        </authorList>
    </citation>
    <scope>NUCLEOTIDE SEQUENCE [LARGE SCALE GENOMIC DNA]</scope>
    <source>
        <strain evidence="10 11">SB-02</strain>
    </source>
</reference>